<keyword evidence="2" id="KW-1185">Reference proteome</keyword>
<dbReference type="Proteomes" id="UP001409585">
    <property type="component" value="Unassembled WGS sequence"/>
</dbReference>
<reference evidence="2" key="1">
    <citation type="journal article" date="2019" name="Int. J. Syst. Evol. Microbiol.">
        <title>The Global Catalogue of Microorganisms (GCM) 10K type strain sequencing project: providing services to taxonomists for standard genome sequencing and annotation.</title>
        <authorList>
            <consortium name="The Broad Institute Genomics Platform"/>
            <consortium name="The Broad Institute Genome Sequencing Center for Infectious Disease"/>
            <person name="Wu L."/>
            <person name="Ma J."/>
        </authorList>
    </citation>
    <scope>NUCLEOTIDE SEQUENCE [LARGE SCALE GENOMIC DNA]</scope>
    <source>
        <strain evidence="2">JCM 19134</strain>
    </source>
</reference>
<accession>A0AAV3U9D7</accession>
<sequence>MYNSGLAIGDFSHNPTKVVLSGLPYYLLDYLEFLDWTGRLIRDDNRGTVDANQPPILDRLCIETDQ</sequence>
<name>A0AAV3U9D7_9ALTE</name>
<dbReference type="AlphaFoldDB" id="A0AAV3U9D7"/>
<protein>
    <submittedName>
        <fullName evidence="1">Uncharacterized protein</fullName>
    </submittedName>
</protein>
<proteinExistence type="predicted"/>
<evidence type="ECO:0000313" key="1">
    <source>
        <dbReference type="EMBL" id="GAA4958489.1"/>
    </source>
</evidence>
<evidence type="ECO:0000313" key="2">
    <source>
        <dbReference type="Proteomes" id="UP001409585"/>
    </source>
</evidence>
<gene>
    <name evidence="1" type="ORF">GCM10025791_44040</name>
</gene>
<organism evidence="1 2">
    <name type="scientific">Halioxenophilus aromaticivorans</name>
    <dbReference type="NCBI Taxonomy" id="1306992"/>
    <lineage>
        <taxon>Bacteria</taxon>
        <taxon>Pseudomonadati</taxon>
        <taxon>Pseudomonadota</taxon>
        <taxon>Gammaproteobacteria</taxon>
        <taxon>Alteromonadales</taxon>
        <taxon>Alteromonadaceae</taxon>
        <taxon>Halioxenophilus</taxon>
    </lineage>
</organism>
<comment type="caution">
    <text evidence="1">The sequence shown here is derived from an EMBL/GenBank/DDBJ whole genome shotgun (WGS) entry which is preliminary data.</text>
</comment>
<dbReference type="EMBL" id="BAABLX010000076">
    <property type="protein sequence ID" value="GAA4958489.1"/>
    <property type="molecule type" value="Genomic_DNA"/>
</dbReference>